<organism evidence="2 3">
    <name type="scientific">Hyphopichia burtonii NRRL Y-1933</name>
    <dbReference type="NCBI Taxonomy" id="984485"/>
    <lineage>
        <taxon>Eukaryota</taxon>
        <taxon>Fungi</taxon>
        <taxon>Dikarya</taxon>
        <taxon>Ascomycota</taxon>
        <taxon>Saccharomycotina</taxon>
        <taxon>Pichiomycetes</taxon>
        <taxon>Debaryomycetaceae</taxon>
        <taxon>Hyphopichia</taxon>
    </lineage>
</organism>
<keyword evidence="3" id="KW-1185">Reference proteome</keyword>
<proteinExistence type="predicted"/>
<dbReference type="OrthoDB" id="4012837at2759"/>
<feature type="region of interest" description="Disordered" evidence="1">
    <location>
        <begin position="99"/>
        <end position="122"/>
    </location>
</feature>
<protein>
    <submittedName>
        <fullName evidence="2">Uncharacterized protein</fullName>
    </submittedName>
</protein>
<feature type="compositionally biased region" description="Polar residues" evidence="1">
    <location>
        <begin position="1"/>
        <end position="11"/>
    </location>
</feature>
<gene>
    <name evidence="2" type="ORF">HYPBUDRAFT_168050</name>
</gene>
<evidence type="ECO:0000313" key="3">
    <source>
        <dbReference type="Proteomes" id="UP000095085"/>
    </source>
</evidence>
<evidence type="ECO:0000313" key="2">
    <source>
        <dbReference type="EMBL" id="ODV66193.1"/>
    </source>
</evidence>
<name>A0A1E4RG11_9ASCO</name>
<dbReference type="RefSeq" id="XP_020075260.1">
    <property type="nucleotide sequence ID" value="XM_020222791.1"/>
</dbReference>
<dbReference type="Proteomes" id="UP000095085">
    <property type="component" value="Unassembled WGS sequence"/>
</dbReference>
<sequence length="409" mass="46290">MLKSQSISNLSEQRKSKASGFLNSLKSRKSSSKDLKSYLRTNNNVSNTEHNNNNSNKNRITASMSSISLLLKLHDHQDGHSPSKNKNDYSSTVARERGARVLDKENYLPPNHTLKNKKSSSSVGSFHEEIQPHLSPFKALKTRSSAPNLKSGTSLSTSPNISAPCTNIASITPPPEKESFMKKDSTFLSLSSIANNVPKSPSLINILSDEETIADSNSPYTPPTFHHFETPESPDALIDDSAISLQAFDYFSSDDLDFEDTVVEQSEDEEENDQLVSKTTLENKKNKNYRRLHRTTNILNISEFIKSIDHSNEEIIPMNNRCSLEFEQKECYKIKLNLLAAAEKEIDAKPLIDLHLVENVMFLSIKQREIQSQQYELASKLDSWYDQDYFDVLKNDPYQSDDDELYLNL</sequence>
<accession>A0A1E4RG11</accession>
<dbReference type="EMBL" id="KV454543">
    <property type="protein sequence ID" value="ODV66193.1"/>
    <property type="molecule type" value="Genomic_DNA"/>
</dbReference>
<evidence type="ECO:0000256" key="1">
    <source>
        <dbReference type="SAM" id="MobiDB-lite"/>
    </source>
</evidence>
<reference evidence="3" key="1">
    <citation type="submission" date="2016-05" db="EMBL/GenBank/DDBJ databases">
        <title>Comparative genomics of biotechnologically important yeasts.</title>
        <authorList>
            <consortium name="DOE Joint Genome Institute"/>
            <person name="Riley R."/>
            <person name="Haridas S."/>
            <person name="Wolfe K.H."/>
            <person name="Lopes M.R."/>
            <person name="Hittinger C.T."/>
            <person name="Goker M."/>
            <person name="Salamov A."/>
            <person name="Wisecaver J."/>
            <person name="Long T.M."/>
            <person name="Aerts A.L."/>
            <person name="Barry K."/>
            <person name="Choi C."/>
            <person name="Clum A."/>
            <person name="Coughlan A.Y."/>
            <person name="Deshpande S."/>
            <person name="Douglass A.P."/>
            <person name="Hanson S.J."/>
            <person name="Klenk H.-P."/>
            <person name="Labutti K."/>
            <person name="Lapidus A."/>
            <person name="Lindquist E."/>
            <person name="Lipzen A."/>
            <person name="Meier-Kolthoff J.P."/>
            <person name="Ohm R.A."/>
            <person name="Otillar R.P."/>
            <person name="Pangilinan J."/>
            <person name="Peng Y."/>
            <person name="Rokas A."/>
            <person name="Rosa C.A."/>
            <person name="Scheuner C."/>
            <person name="Sibirny A.A."/>
            <person name="Slot J.C."/>
            <person name="Stielow J.B."/>
            <person name="Sun H."/>
            <person name="Kurtzman C.P."/>
            <person name="Blackwell M."/>
            <person name="Grigoriev I.V."/>
            <person name="Jeffries T.W."/>
        </authorList>
    </citation>
    <scope>NUCLEOTIDE SEQUENCE [LARGE SCALE GENOMIC DNA]</scope>
    <source>
        <strain evidence="3">NRRL Y-1933</strain>
    </source>
</reference>
<feature type="region of interest" description="Disordered" evidence="1">
    <location>
        <begin position="1"/>
        <end position="36"/>
    </location>
</feature>
<dbReference type="AlphaFoldDB" id="A0A1E4RG11"/>
<dbReference type="GeneID" id="30997340"/>